<organism evidence="1 2">
    <name type="scientific">Bacteroides ovatus</name>
    <dbReference type="NCBI Taxonomy" id="28116"/>
    <lineage>
        <taxon>Bacteria</taxon>
        <taxon>Pseudomonadati</taxon>
        <taxon>Bacteroidota</taxon>
        <taxon>Bacteroidia</taxon>
        <taxon>Bacteroidales</taxon>
        <taxon>Bacteroidaceae</taxon>
        <taxon>Bacteroides</taxon>
    </lineage>
</organism>
<reference evidence="1 2" key="1">
    <citation type="journal article" date="2019" name="Nat. Med.">
        <title>A library of human gut bacterial isolates paired with longitudinal multiomics data enables mechanistic microbiome research.</title>
        <authorList>
            <person name="Poyet M."/>
            <person name="Groussin M."/>
            <person name="Gibbons S.M."/>
            <person name="Avila-Pacheco J."/>
            <person name="Jiang X."/>
            <person name="Kearney S.M."/>
            <person name="Perrotta A.R."/>
            <person name="Berdy B."/>
            <person name="Zhao S."/>
            <person name="Lieberman T.D."/>
            <person name="Swanson P.K."/>
            <person name="Smith M."/>
            <person name="Roesemann S."/>
            <person name="Alexander J.E."/>
            <person name="Rich S.A."/>
            <person name="Livny J."/>
            <person name="Vlamakis H."/>
            <person name="Clish C."/>
            <person name="Bullock K."/>
            <person name="Deik A."/>
            <person name="Scott J."/>
            <person name="Pierce K.A."/>
            <person name="Xavier R.J."/>
            <person name="Alm E.J."/>
        </authorList>
    </citation>
    <scope>NUCLEOTIDE SEQUENCE [LARGE SCALE GENOMIC DNA]</scope>
    <source>
        <strain evidence="1 2">BIOML-A134</strain>
    </source>
</reference>
<name>A0A5M5D237_BACOV</name>
<protein>
    <submittedName>
        <fullName evidence="1">Uncharacterized protein</fullName>
    </submittedName>
</protein>
<evidence type="ECO:0000313" key="1">
    <source>
        <dbReference type="EMBL" id="KAA4090918.1"/>
    </source>
</evidence>
<dbReference type="EMBL" id="VWKB01000041">
    <property type="protein sequence ID" value="KAA4090918.1"/>
    <property type="molecule type" value="Genomic_DNA"/>
</dbReference>
<comment type="caution">
    <text evidence="1">The sequence shown here is derived from an EMBL/GenBank/DDBJ whole genome shotgun (WGS) entry which is preliminary data.</text>
</comment>
<dbReference type="AlphaFoldDB" id="A0A5M5D237"/>
<sequence length="94" mass="10708">MTHPRFIPVRTNLCALTTSEKNILEDYLADRMAASKDVSRFINVCSRRGIGIQFIVDGFKDGIDYDLSTPEFIKQWENWGGSDSIVVSLPKQRQ</sequence>
<dbReference type="Proteomes" id="UP000473905">
    <property type="component" value="Unassembled WGS sequence"/>
</dbReference>
<proteinExistence type="predicted"/>
<keyword evidence="2" id="KW-1185">Reference proteome</keyword>
<gene>
    <name evidence="1" type="ORF">F3D66_24330</name>
</gene>
<accession>A0A5M5D237</accession>
<evidence type="ECO:0000313" key="2">
    <source>
        <dbReference type="Proteomes" id="UP000473905"/>
    </source>
</evidence>